<dbReference type="CDD" id="cd09912">
    <property type="entry name" value="DLP_2"/>
    <property type="match status" value="1"/>
</dbReference>
<organism evidence="3 4">
    <name type="scientific">Cyclostephanos tholiformis</name>
    <dbReference type="NCBI Taxonomy" id="382380"/>
    <lineage>
        <taxon>Eukaryota</taxon>
        <taxon>Sar</taxon>
        <taxon>Stramenopiles</taxon>
        <taxon>Ochrophyta</taxon>
        <taxon>Bacillariophyta</taxon>
        <taxon>Coscinodiscophyceae</taxon>
        <taxon>Thalassiosirophycidae</taxon>
        <taxon>Stephanodiscales</taxon>
        <taxon>Stephanodiscaceae</taxon>
        <taxon>Cyclostephanos</taxon>
    </lineage>
</organism>
<dbReference type="EMBL" id="JALLPB020000054">
    <property type="protein sequence ID" value="KAL3822781.1"/>
    <property type="molecule type" value="Genomic_DNA"/>
</dbReference>
<evidence type="ECO:0000313" key="3">
    <source>
        <dbReference type="EMBL" id="KAL3822781.1"/>
    </source>
</evidence>
<dbReference type="Proteomes" id="UP001530377">
    <property type="component" value="Unassembled WGS sequence"/>
</dbReference>
<dbReference type="SUPFAM" id="SSF52540">
    <property type="entry name" value="P-loop containing nucleoside triphosphate hydrolases"/>
    <property type="match status" value="1"/>
</dbReference>
<dbReference type="PANTHER" id="PTHR43681:SF1">
    <property type="entry name" value="SARCALUMENIN"/>
    <property type="match status" value="1"/>
</dbReference>
<feature type="region of interest" description="Disordered" evidence="1">
    <location>
        <begin position="107"/>
        <end position="136"/>
    </location>
</feature>
<keyword evidence="4" id="KW-1185">Reference proteome</keyword>
<feature type="domain" description="Dynamin N-terminal" evidence="2">
    <location>
        <begin position="154"/>
        <end position="335"/>
    </location>
</feature>
<dbReference type="InterPro" id="IPR051943">
    <property type="entry name" value="TRAFAC_Dynamin-like_GTPase"/>
</dbReference>
<dbReference type="Pfam" id="PF00350">
    <property type="entry name" value="Dynamin_N"/>
    <property type="match status" value="1"/>
</dbReference>
<name>A0ABD3SEC7_9STRA</name>
<accession>A0ABD3SEC7</accession>
<feature type="region of interest" description="Disordered" evidence="1">
    <location>
        <begin position="196"/>
        <end position="231"/>
    </location>
</feature>
<dbReference type="InterPro" id="IPR027417">
    <property type="entry name" value="P-loop_NTPase"/>
</dbReference>
<dbReference type="Gene3D" id="3.40.50.300">
    <property type="entry name" value="P-loop containing nucleotide triphosphate hydrolases"/>
    <property type="match status" value="1"/>
</dbReference>
<dbReference type="PANTHER" id="PTHR43681">
    <property type="entry name" value="TRANSMEMBRANE GTPASE FZO"/>
    <property type="match status" value="1"/>
</dbReference>
<evidence type="ECO:0000259" key="2">
    <source>
        <dbReference type="Pfam" id="PF00350"/>
    </source>
</evidence>
<comment type="caution">
    <text evidence="3">The sequence shown here is derived from an EMBL/GenBank/DDBJ whole genome shotgun (WGS) entry which is preliminary data.</text>
</comment>
<gene>
    <name evidence="3" type="ORF">ACHAXA_005946</name>
</gene>
<dbReference type="InterPro" id="IPR045063">
    <property type="entry name" value="Dynamin_N"/>
</dbReference>
<dbReference type="AlphaFoldDB" id="A0ABD3SEC7"/>
<evidence type="ECO:0000313" key="4">
    <source>
        <dbReference type="Proteomes" id="UP001530377"/>
    </source>
</evidence>
<evidence type="ECO:0000256" key="1">
    <source>
        <dbReference type="SAM" id="MobiDB-lite"/>
    </source>
</evidence>
<sequence>MAAYLSHRWWRATSSSNGPFFATGNNRMYPWVRRCSTTCGANNDDDGRGLGITTEFGGLSRLLTDEQRSLYREVHRLTSMSRSLARRLGNVEAREDSPLADIERLRRTAQRPERSRSRRWTTTTTTDDWGRMRKTDGTSSAVDISRSFPSPFTVVFAGEFNAGKSTLINALLGTDLLDTGVLPTTDAVTIVMANTDDGGGGGGGGGDDDDDADHLPDDNDEGGASMSIMKGAPPSFDAAVDDDSVSVPVRRNARLHLLSAVDYPILSDLCLIDTPGTNAISSLDHTSSTLRILHDADLIVFVTSADRPFSESERRLLQTSIRAYRKRVVLVINKMDVLERQMGEDHGDTTKRRVEEYVIEHASDLLGARPVVIPLSARDALSMKLLYNHSHHNIGSASNNIDGGAGGGGVGGQYQPSLWKRSNFGELERLYGQHTFLIASFLSTTLTASSKVKTKLLNPIGVSEGILADCQSEIKRRQEELDVDVMTLRLLTSQTETWERELKLDVIDVCMSNVRDVVVHRAEAAKRVLDGLSYLDHWKLGLGFGSSIFDKAWERTSRGCSGAIPQIKVNDHTRTTLEDELLSILGECLETLSSRAQTQGMASLEYLGKRPAIVGRSDVGGINRMVGNVRTPSYQKLVAIKSTITYIIRRSTSKLPSHEQSSKEVYKSLCRTALLSSLLVSTGAITAALSVFDYFDTAHGLAYSLILVALGGISLPLGHRYLAMSHQREWTENMAQLEYTLDALFRDVFHGIRSELSESISPYTRYVSSEVEWLKDLSDKLEDGIAMALSLRSKINKSCD</sequence>
<reference evidence="3 4" key="1">
    <citation type="submission" date="2024-10" db="EMBL/GenBank/DDBJ databases">
        <title>Updated reference genomes for cyclostephanoid diatoms.</title>
        <authorList>
            <person name="Roberts W.R."/>
            <person name="Alverson A.J."/>
        </authorList>
    </citation>
    <scope>NUCLEOTIDE SEQUENCE [LARGE SCALE GENOMIC DNA]</scope>
    <source>
        <strain evidence="3 4">AJA228-03</strain>
    </source>
</reference>
<protein>
    <recommendedName>
        <fullName evidence="2">Dynamin N-terminal domain-containing protein</fullName>
    </recommendedName>
</protein>
<proteinExistence type="predicted"/>